<protein>
    <submittedName>
        <fullName evidence="1">Uncharacterized protein</fullName>
    </submittedName>
</protein>
<accession>A0A0B7ADU7</accession>
<organism evidence="1">
    <name type="scientific">Arion vulgaris</name>
    <dbReference type="NCBI Taxonomy" id="1028688"/>
    <lineage>
        <taxon>Eukaryota</taxon>
        <taxon>Metazoa</taxon>
        <taxon>Spiralia</taxon>
        <taxon>Lophotrochozoa</taxon>
        <taxon>Mollusca</taxon>
        <taxon>Gastropoda</taxon>
        <taxon>Heterobranchia</taxon>
        <taxon>Euthyneura</taxon>
        <taxon>Panpulmonata</taxon>
        <taxon>Eupulmonata</taxon>
        <taxon>Stylommatophora</taxon>
        <taxon>Helicina</taxon>
        <taxon>Arionoidea</taxon>
        <taxon>Arionidae</taxon>
        <taxon>Arion</taxon>
    </lineage>
</organism>
<proteinExistence type="predicted"/>
<evidence type="ECO:0000313" key="1">
    <source>
        <dbReference type="EMBL" id="CEK78812.1"/>
    </source>
</evidence>
<dbReference type="AlphaFoldDB" id="A0A0B7ADU7"/>
<gene>
    <name evidence="1" type="primary">ORF112016</name>
</gene>
<sequence length="88" mass="10237">NPINFSGCHWIPIQYLLKDGVDDDGVFFTMAVTQLQYIERPWVFVESYTHIYLMLGYMCGQHTKNTSICILCFCSSPSIYSRYYTVTT</sequence>
<feature type="non-terminal residue" evidence="1">
    <location>
        <position position="1"/>
    </location>
</feature>
<name>A0A0B7ADU7_9EUPU</name>
<reference evidence="1" key="1">
    <citation type="submission" date="2014-12" db="EMBL/GenBank/DDBJ databases">
        <title>Insight into the proteome of Arion vulgaris.</title>
        <authorList>
            <person name="Aradska J."/>
            <person name="Bulat T."/>
            <person name="Smidak R."/>
            <person name="Sarate P."/>
            <person name="Gangsoo J."/>
            <person name="Sialana F."/>
            <person name="Bilban M."/>
            <person name="Lubec G."/>
        </authorList>
    </citation>
    <scope>NUCLEOTIDE SEQUENCE</scope>
    <source>
        <tissue evidence="1">Skin</tissue>
    </source>
</reference>
<dbReference type="EMBL" id="HACG01031947">
    <property type="protein sequence ID" value="CEK78812.1"/>
    <property type="molecule type" value="Transcribed_RNA"/>
</dbReference>